<dbReference type="OrthoDB" id="5181746at2"/>
<dbReference type="InterPro" id="IPR036249">
    <property type="entry name" value="Thioredoxin-like_sf"/>
</dbReference>
<dbReference type="Gene3D" id="3.40.30.10">
    <property type="entry name" value="Glutaredoxin"/>
    <property type="match status" value="1"/>
</dbReference>
<dbReference type="Pfam" id="PF14561">
    <property type="entry name" value="TPR_20"/>
    <property type="match status" value="1"/>
</dbReference>
<sequence>MTRPRPSVGPALAGAVDLSGLKQRAQQTSAGPAPRGPSTEPGAPGGPEIIQVTEDNFEEAVINRSDEVLVVVLLWSPRSELCVELLETLSTLAAEDGGKWALAAANVDAAPGIARAFGVQAVPTVVALAAARPLSSFEGPQPADQLRVWLDKLLAATEGKLRGPSGSGQPEEVDPVLAGAREALEAGDFAAARESYQAILEADPGSAEAKGAIRQIEFLTRATAQRPDAVEVADAAPHDVEAAFAAADLQILNQDVTAAFERLTALVRRTAGDERTKVRTRLIELFELFDPADPEVVAARRNLANALY</sequence>
<dbReference type="Gene3D" id="1.25.40.10">
    <property type="entry name" value="Tetratricopeptide repeat domain"/>
    <property type="match status" value="1"/>
</dbReference>
<organism evidence="3 4">
    <name type="scientific">Mycobacterium asiaticum</name>
    <dbReference type="NCBI Taxonomy" id="1790"/>
    <lineage>
        <taxon>Bacteria</taxon>
        <taxon>Bacillati</taxon>
        <taxon>Actinomycetota</taxon>
        <taxon>Actinomycetes</taxon>
        <taxon>Mycobacteriales</taxon>
        <taxon>Mycobacteriaceae</taxon>
        <taxon>Mycobacterium</taxon>
    </lineage>
</organism>
<dbReference type="CDD" id="cd02956">
    <property type="entry name" value="ybbN"/>
    <property type="match status" value="1"/>
</dbReference>
<dbReference type="PROSITE" id="PS51352">
    <property type="entry name" value="THIOREDOXIN_2"/>
    <property type="match status" value="1"/>
</dbReference>
<reference evidence="3 4" key="1">
    <citation type="submission" date="2016-06" db="EMBL/GenBank/DDBJ databases">
        <authorList>
            <person name="Kjaerup R.B."/>
            <person name="Dalgaard T.S."/>
            <person name="Juul-Madsen H.R."/>
        </authorList>
    </citation>
    <scope>NUCLEOTIDE SEQUENCE [LARGE SCALE GENOMIC DNA]</scope>
    <source>
        <strain evidence="3 4">1165133.8</strain>
    </source>
</reference>
<dbReference type="InterPro" id="IPR011990">
    <property type="entry name" value="TPR-like_helical_dom_sf"/>
</dbReference>
<feature type="region of interest" description="Disordered" evidence="1">
    <location>
        <begin position="1"/>
        <end position="49"/>
    </location>
</feature>
<dbReference type="RefSeq" id="WP_065144300.1">
    <property type="nucleotide sequence ID" value="NZ_LZLS01000104.1"/>
</dbReference>
<dbReference type="Pfam" id="PF00085">
    <property type="entry name" value="Thioredoxin"/>
    <property type="match status" value="1"/>
</dbReference>
<dbReference type="GO" id="GO:0006950">
    <property type="term" value="P:response to stress"/>
    <property type="evidence" value="ECO:0007669"/>
    <property type="project" value="UniProtKB-ARBA"/>
</dbReference>
<evidence type="ECO:0000313" key="3">
    <source>
        <dbReference type="EMBL" id="OBK26892.1"/>
    </source>
</evidence>
<dbReference type="SUPFAM" id="SSF48452">
    <property type="entry name" value="TPR-like"/>
    <property type="match status" value="1"/>
</dbReference>
<dbReference type="SUPFAM" id="SSF52833">
    <property type="entry name" value="Thioredoxin-like"/>
    <property type="match status" value="1"/>
</dbReference>
<dbReference type="AlphaFoldDB" id="A0A1A3P2T2"/>
<feature type="domain" description="Thioredoxin" evidence="2">
    <location>
        <begin position="19"/>
        <end position="155"/>
    </location>
</feature>
<accession>A0A1A3P2T2</accession>
<evidence type="ECO:0000313" key="4">
    <source>
        <dbReference type="Proteomes" id="UP000093928"/>
    </source>
</evidence>
<dbReference type="GO" id="GO:0045454">
    <property type="term" value="P:cell redox homeostasis"/>
    <property type="evidence" value="ECO:0007669"/>
    <property type="project" value="TreeGrafter"/>
</dbReference>
<dbReference type="InterPro" id="IPR013766">
    <property type="entry name" value="Thioredoxin_domain"/>
</dbReference>
<dbReference type="Proteomes" id="UP000093928">
    <property type="component" value="Unassembled WGS sequence"/>
</dbReference>
<comment type="caution">
    <text evidence="3">The sequence shown here is derived from an EMBL/GenBank/DDBJ whole genome shotgun (WGS) entry which is preliminary data.</text>
</comment>
<dbReference type="PANTHER" id="PTHR43601">
    <property type="entry name" value="THIOREDOXIN, MITOCHONDRIAL"/>
    <property type="match status" value="1"/>
</dbReference>
<name>A0A1A3P2T2_MYCAS</name>
<proteinExistence type="predicted"/>
<gene>
    <name evidence="3" type="ORF">A5634_24085</name>
</gene>
<dbReference type="EMBL" id="LZLS01000104">
    <property type="protein sequence ID" value="OBK26892.1"/>
    <property type="molecule type" value="Genomic_DNA"/>
</dbReference>
<protein>
    <submittedName>
        <fullName evidence="3">Co-chaperone YbbN</fullName>
    </submittedName>
</protein>
<evidence type="ECO:0000256" key="1">
    <source>
        <dbReference type="SAM" id="MobiDB-lite"/>
    </source>
</evidence>
<evidence type="ECO:0000259" key="2">
    <source>
        <dbReference type="PROSITE" id="PS51352"/>
    </source>
</evidence>
<dbReference type="PANTHER" id="PTHR43601:SF3">
    <property type="entry name" value="THIOREDOXIN, MITOCHONDRIAL"/>
    <property type="match status" value="1"/>
</dbReference>
<dbReference type="GO" id="GO:0003824">
    <property type="term" value="F:catalytic activity"/>
    <property type="evidence" value="ECO:0007669"/>
    <property type="project" value="UniProtKB-ARBA"/>
</dbReference>